<dbReference type="SUPFAM" id="SSF56747">
    <property type="entry name" value="Prim-pol domain"/>
    <property type="match status" value="1"/>
</dbReference>
<dbReference type="Pfam" id="PF09250">
    <property type="entry name" value="Prim-Pol"/>
    <property type="match status" value="1"/>
</dbReference>
<reference evidence="6" key="1">
    <citation type="submission" date="2020-05" db="EMBL/GenBank/DDBJ databases">
        <title>Frigoriglobus tundricola gen. nov., sp. nov., a psychrotolerant cellulolytic planctomycete of the family Gemmataceae with two divergent copies of 16S rRNA gene.</title>
        <authorList>
            <person name="Kulichevskaya I.S."/>
            <person name="Ivanova A.A."/>
            <person name="Naumoff D.G."/>
            <person name="Beletsky A.V."/>
            <person name="Rijpstra W.I.C."/>
            <person name="Sinninghe Damste J.S."/>
            <person name="Mardanov A.V."/>
            <person name="Ravin N.V."/>
            <person name="Dedysh S.N."/>
        </authorList>
    </citation>
    <scope>NUCLEOTIDE SEQUENCE [LARGE SCALE GENOMIC DNA]</scope>
    <source>
        <strain evidence="6">PL17</strain>
    </source>
</reference>
<dbReference type="Pfam" id="PF08708">
    <property type="entry name" value="PriCT_1"/>
    <property type="match status" value="1"/>
</dbReference>
<organism evidence="5 6">
    <name type="scientific">Frigoriglobus tundricola</name>
    <dbReference type="NCBI Taxonomy" id="2774151"/>
    <lineage>
        <taxon>Bacteria</taxon>
        <taxon>Pseudomonadati</taxon>
        <taxon>Planctomycetota</taxon>
        <taxon>Planctomycetia</taxon>
        <taxon>Gemmatales</taxon>
        <taxon>Gemmataceae</taxon>
        <taxon>Frigoriglobus</taxon>
    </lineage>
</organism>
<accession>A0A6M5YGT4</accession>
<proteinExistence type="predicted"/>
<dbReference type="Proteomes" id="UP000503447">
    <property type="component" value="Chromosome"/>
</dbReference>
<feature type="domain" description="Primase C-terminal 1" evidence="3">
    <location>
        <begin position="213"/>
        <end position="278"/>
    </location>
</feature>
<dbReference type="PANTHER" id="PTHR35372">
    <property type="entry name" value="ATP BINDING PROTEIN-RELATED"/>
    <property type="match status" value="1"/>
</dbReference>
<feature type="region of interest" description="Disordered" evidence="2">
    <location>
        <begin position="726"/>
        <end position="747"/>
    </location>
</feature>
<evidence type="ECO:0000256" key="2">
    <source>
        <dbReference type="SAM" id="MobiDB-lite"/>
    </source>
</evidence>
<dbReference type="AlphaFoldDB" id="A0A6M5YGT4"/>
<feature type="compositionally biased region" description="Pro residues" evidence="2">
    <location>
        <begin position="738"/>
        <end position="747"/>
    </location>
</feature>
<dbReference type="SMART" id="SM00943">
    <property type="entry name" value="Prim-Pol"/>
    <property type="match status" value="1"/>
</dbReference>
<evidence type="ECO:0008006" key="7">
    <source>
        <dbReference type="Google" id="ProtNLM"/>
    </source>
</evidence>
<name>A0A6M5YGT4_9BACT</name>
<dbReference type="RefSeq" id="WP_171468934.1">
    <property type="nucleotide sequence ID" value="NZ_CP053452.2"/>
</dbReference>
<dbReference type="Pfam" id="PF13148">
    <property type="entry name" value="DUF3987"/>
    <property type="match status" value="1"/>
</dbReference>
<sequence>MNNTNVLLDAALNFAARGWAVIPLHTFADGMCTCEDPTCTSPAKHPLTPNGVHGATTDDAIIRGWWAEADIANVGIATGNGLLVLDIDAKHGGLASLAQLEVRYGRLPTTPTVATGGGGKHFYFRLPTGTKIGNRAGIAPGIDVRGDGGYVVAVPSLHSSGQRYEWLVTPDTPLAEAPDWLLTMLRTNAPPRPTPVPKTDAITLIVPPASPDLANHPGAGEGERNATLCKLIGVHLARGDSAESIEPLAMAWRDRCSPPMSEAEVLRTLNSLAAKHQRSVPVTSPTDSDDLDGVQLPDPPHWPTLDEAALHGVLGEMVRTLEPETEADPVGILLSMLVAFGNAVGRGPHFPVEGDHHHANLFTILVGDSSRGRKGTSLGRTLTLFGDADAEWKRDCHTTGLSSGEGLIFAVRDPVESLEPVKEKGKITGYQKVLKDQGVTDKRLFVVEPEFAQTLKVLKREGNTLSPVVRQAWDSGALSVMTKTNAARATETHVSILGHITRPELAKCLSDTDCFNGFANRFLWALVRRSKLLPDGGNGLDLIPLKQKLAKVVAEAKTIPAMSRTPDARNLWHQLYPELTAEKAGLYGAVVGRGEAQTLRLSMLYALLDGSPQIDVPHLQAATAVWRYCETSARLLFADGPGETGDPLEQLLLQTIRREPGINRRGLHKAIGGHLPAKELVQALARLRDRNQVHCELVATGGRPSECWSPGSAPKPVCVVVPTVTDDERASTSHSSGSPPPPAPVPPCSPVKMSLTQLFDAVNAIGGKFRHDGHRVIVDAPGPTISPAILAAVVDHQGWLASVYSPPPKSVISDALPRNTGDELTEGEFYAELQAM</sequence>
<keyword evidence="1" id="KW-0378">Hydrolase</keyword>
<dbReference type="SMART" id="SM00942">
    <property type="entry name" value="PriCT_1"/>
    <property type="match status" value="1"/>
</dbReference>
<dbReference type="InterPro" id="IPR014820">
    <property type="entry name" value="PriCT_1"/>
</dbReference>
<protein>
    <recommendedName>
        <fullName evidence="7">DNA primase/polymerase bifunctional N-terminal domain-containing protein</fullName>
    </recommendedName>
</protein>
<dbReference type="InterPro" id="IPR015330">
    <property type="entry name" value="DNA_primase/pol_bifunc_N"/>
</dbReference>
<dbReference type="EMBL" id="CP053452">
    <property type="protein sequence ID" value="QJW92561.1"/>
    <property type="molecule type" value="Genomic_DNA"/>
</dbReference>
<dbReference type="KEGG" id="ftj:FTUN_0057"/>
<evidence type="ECO:0000313" key="6">
    <source>
        <dbReference type="Proteomes" id="UP000503447"/>
    </source>
</evidence>
<dbReference type="InterPro" id="IPR025048">
    <property type="entry name" value="DUF3987"/>
</dbReference>
<evidence type="ECO:0000259" key="3">
    <source>
        <dbReference type="SMART" id="SM00942"/>
    </source>
</evidence>
<dbReference type="InterPro" id="IPR051620">
    <property type="entry name" value="ORF904-like_C"/>
</dbReference>
<dbReference type="PANTHER" id="PTHR35372:SF2">
    <property type="entry name" value="SF3 HELICASE DOMAIN-CONTAINING PROTEIN"/>
    <property type="match status" value="1"/>
</dbReference>
<evidence type="ECO:0000313" key="5">
    <source>
        <dbReference type="EMBL" id="QJW92561.1"/>
    </source>
</evidence>
<keyword evidence="6" id="KW-1185">Reference proteome</keyword>
<evidence type="ECO:0000259" key="4">
    <source>
        <dbReference type="SMART" id="SM00943"/>
    </source>
</evidence>
<dbReference type="CDD" id="cd04859">
    <property type="entry name" value="Prim_Pol"/>
    <property type="match status" value="1"/>
</dbReference>
<dbReference type="GO" id="GO:0016787">
    <property type="term" value="F:hydrolase activity"/>
    <property type="evidence" value="ECO:0007669"/>
    <property type="project" value="UniProtKB-KW"/>
</dbReference>
<feature type="domain" description="DNA primase/polymerase bifunctional N-terminal" evidence="4">
    <location>
        <begin position="11"/>
        <end position="181"/>
    </location>
</feature>
<feature type="region of interest" description="Disordered" evidence="2">
    <location>
        <begin position="275"/>
        <end position="294"/>
    </location>
</feature>
<gene>
    <name evidence="5" type="ORF">FTUN_0057</name>
</gene>
<evidence type="ECO:0000256" key="1">
    <source>
        <dbReference type="ARBA" id="ARBA00022801"/>
    </source>
</evidence>